<keyword evidence="2" id="KW-1185">Reference proteome</keyword>
<dbReference type="EMBL" id="MJEQ01001891">
    <property type="protein sequence ID" value="OIT28985.1"/>
    <property type="molecule type" value="Genomic_DNA"/>
</dbReference>
<protein>
    <recommendedName>
        <fullName evidence="3">Retrotransposon gag domain-containing protein</fullName>
    </recommendedName>
</protein>
<dbReference type="SMR" id="A0A314KI12"/>
<dbReference type="Proteomes" id="UP000187609">
    <property type="component" value="Unassembled WGS sequence"/>
</dbReference>
<organism evidence="1 2">
    <name type="scientific">Nicotiana attenuata</name>
    <name type="common">Coyote tobacco</name>
    <dbReference type="NCBI Taxonomy" id="49451"/>
    <lineage>
        <taxon>Eukaryota</taxon>
        <taxon>Viridiplantae</taxon>
        <taxon>Streptophyta</taxon>
        <taxon>Embryophyta</taxon>
        <taxon>Tracheophyta</taxon>
        <taxon>Spermatophyta</taxon>
        <taxon>Magnoliopsida</taxon>
        <taxon>eudicotyledons</taxon>
        <taxon>Gunneridae</taxon>
        <taxon>Pentapetalae</taxon>
        <taxon>asterids</taxon>
        <taxon>lamiids</taxon>
        <taxon>Solanales</taxon>
        <taxon>Solanaceae</taxon>
        <taxon>Nicotianoideae</taxon>
        <taxon>Nicotianeae</taxon>
        <taxon>Nicotiana</taxon>
    </lineage>
</organism>
<evidence type="ECO:0008006" key="3">
    <source>
        <dbReference type="Google" id="ProtNLM"/>
    </source>
</evidence>
<dbReference type="PANTHER" id="PTHR35317">
    <property type="entry name" value="OS04G0629600 PROTEIN"/>
    <property type="match status" value="1"/>
</dbReference>
<gene>
    <name evidence="1" type="ORF">A4A49_51928</name>
</gene>
<dbReference type="PANTHER" id="PTHR35317:SF11">
    <property type="entry name" value="CCHC-TYPE DOMAIN-CONTAINING PROTEIN"/>
    <property type="match status" value="1"/>
</dbReference>
<comment type="caution">
    <text evidence="1">The sequence shown here is derived from an EMBL/GenBank/DDBJ whole genome shotgun (WGS) entry which is preliminary data.</text>
</comment>
<dbReference type="AlphaFoldDB" id="A0A314KI12"/>
<name>A0A314KI12_NICAT</name>
<feature type="non-terminal residue" evidence="1">
    <location>
        <position position="1"/>
    </location>
</feature>
<reference evidence="1" key="1">
    <citation type="submission" date="2016-11" db="EMBL/GenBank/DDBJ databases">
        <title>The genome of Nicotiana attenuata.</title>
        <authorList>
            <person name="Xu S."/>
            <person name="Brockmoeller T."/>
            <person name="Gaquerel E."/>
            <person name="Navarro A."/>
            <person name="Kuhl H."/>
            <person name="Gase K."/>
            <person name="Ling Z."/>
            <person name="Zhou W."/>
            <person name="Kreitzer C."/>
            <person name="Stanke M."/>
            <person name="Tang H."/>
            <person name="Lyons E."/>
            <person name="Pandey P."/>
            <person name="Pandey S.P."/>
            <person name="Timmermann B."/>
            <person name="Baldwin I.T."/>
        </authorList>
    </citation>
    <scope>NUCLEOTIDE SEQUENCE [LARGE SCALE GENOMIC DNA]</scope>
    <source>
        <strain evidence="1">UT</strain>
    </source>
</reference>
<evidence type="ECO:0000313" key="2">
    <source>
        <dbReference type="Proteomes" id="UP000187609"/>
    </source>
</evidence>
<dbReference type="Gramene" id="OIT28985">
    <property type="protein sequence ID" value="OIT28985"/>
    <property type="gene ID" value="A4A49_51928"/>
</dbReference>
<proteinExistence type="predicted"/>
<evidence type="ECO:0000313" key="1">
    <source>
        <dbReference type="EMBL" id="OIT28985.1"/>
    </source>
</evidence>
<sequence>SYRKVADIKNEKLQEFRSRFELARMRPTESIKEYFTRIEELVNGLRTNGEVFEEEKIIEKILQSLNLKFNNKKVILEATKDLSTLRLDDLEGELVTYERSFNQQKYETLEEASQEKDDH</sequence>
<accession>A0A314KI12</accession>
<dbReference type="Pfam" id="PF14223">
    <property type="entry name" value="Retrotran_gag_2"/>
    <property type="match status" value="1"/>
</dbReference>